<keyword evidence="2" id="KW-0472">Membrane</keyword>
<dbReference type="EMBL" id="CP032382">
    <property type="protein sequence ID" value="AYB33555.1"/>
    <property type="molecule type" value="Genomic_DNA"/>
</dbReference>
<dbReference type="InterPro" id="IPR013538">
    <property type="entry name" value="ASHA1/2-like_C"/>
</dbReference>
<keyword evidence="2" id="KW-1133">Transmembrane helix</keyword>
<evidence type="ECO:0000259" key="3">
    <source>
        <dbReference type="Pfam" id="PF08327"/>
    </source>
</evidence>
<evidence type="ECO:0000256" key="2">
    <source>
        <dbReference type="SAM" id="Phobius"/>
    </source>
</evidence>
<dbReference type="RefSeq" id="WP_119756789.1">
    <property type="nucleotide sequence ID" value="NZ_CP032382.1"/>
</dbReference>
<evidence type="ECO:0000256" key="1">
    <source>
        <dbReference type="ARBA" id="ARBA00006817"/>
    </source>
</evidence>
<protein>
    <submittedName>
        <fullName evidence="4">Polyketide cyclase</fullName>
    </submittedName>
</protein>
<dbReference type="Gene3D" id="3.30.530.20">
    <property type="match status" value="1"/>
</dbReference>
<dbReference type="NCBIfam" id="NF047583">
    <property type="entry name" value="LIC10604_fam"/>
    <property type="match status" value="1"/>
</dbReference>
<evidence type="ECO:0000313" key="4">
    <source>
        <dbReference type="EMBL" id="AYB33555.1"/>
    </source>
</evidence>
<proteinExistence type="inferred from homology"/>
<feature type="domain" description="Activator of Hsp90 ATPase homologue 1/2-like C-terminal" evidence="3">
    <location>
        <begin position="41"/>
        <end position="140"/>
    </location>
</feature>
<keyword evidence="2" id="KW-0812">Transmembrane</keyword>
<evidence type="ECO:0000313" key="5">
    <source>
        <dbReference type="Proteomes" id="UP000266183"/>
    </source>
</evidence>
<name>A0A385SUA1_9BACT</name>
<dbReference type="Pfam" id="PF08327">
    <property type="entry name" value="AHSA1"/>
    <property type="match status" value="1"/>
</dbReference>
<accession>A0A385SUA1</accession>
<keyword evidence="5" id="KW-1185">Reference proteome</keyword>
<sequence>MKWIIIILFAIVVVVAIIFLIGYFMPIKHQATVRQTFNAVAPLQLWQVITTPKDYAQWRRDLKNLEVIDDLHWKETSEHGDVIAYEGQVIKETEVFMTKIATKGLPFGGTWTFTLKAVDGGTELTITENGEVYNPLFRFMSKFVFGHDATLKTYLKNLNHHLTK</sequence>
<dbReference type="InterPro" id="IPR023393">
    <property type="entry name" value="START-like_dom_sf"/>
</dbReference>
<dbReference type="KEGG" id="chk:D4L85_24520"/>
<dbReference type="Proteomes" id="UP000266183">
    <property type="component" value="Chromosome"/>
</dbReference>
<dbReference type="AlphaFoldDB" id="A0A385SUA1"/>
<dbReference type="OrthoDB" id="191189at2"/>
<feature type="transmembrane region" description="Helical" evidence="2">
    <location>
        <begin position="6"/>
        <end position="25"/>
    </location>
</feature>
<gene>
    <name evidence="4" type="ORF">D4L85_24520</name>
</gene>
<dbReference type="SUPFAM" id="SSF55961">
    <property type="entry name" value="Bet v1-like"/>
    <property type="match status" value="1"/>
</dbReference>
<organism evidence="4 5">
    <name type="scientific">Chryseolinea soli</name>
    <dbReference type="NCBI Taxonomy" id="2321403"/>
    <lineage>
        <taxon>Bacteria</taxon>
        <taxon>Pseudomonadati</taxon>
        <taxon>Bacteroidota</taxon>
        <taxon>Cytophagia</taxon>
        <taxon>Cytophagales</taxon>
        <taxon>Fulvivirgaceae</taxon>
        <taxon>Chryseolinea</taxon>
    </lineage>
</organism>
<comment type="similarity">
    <text evidence="1">Belongs to the AHA1 family.</text>
</comment>
<reference evidence="5" key="1">
    <citation type="submission" date="2018-09" db="EMBL/GenBank/DDBJ databases">
        <title>Chryseolinea sp. KIS68-18 isolated from soil.</title>
        <authorList>
            <person name="Weon H.-Y."/>
            <person name="Kwon S.-W."/>
            <person name="Lee S.A."/>
        </authorList>
    </citation>
    <scope>NUCLEOTIDE SEQUENCE [LARGE SCALE GENOMIC DNA]</scope>
    <source>
        <strain evidence="5">KIS68-18</strain>
    </source>
</reference>